<proteinExistence type="predicted"/>
<reference evidence="1 2" key="1">
    <citation type="submission" date="2019-12" db="EMBL/GenBank/DDBJ databases">
        <title>Maritimibacter sp. nov. sp. isolated from sea sand.</title>
        <authorList>
            <person name="Kim J."/>
            <person name="Jeong S.E."/>
            <person name="Jung H.S."/>
            <person name="Jeon C.O."/>
        </authorList>
    </citation>
    <scope>NUCLEOTIDE SEQUENCE [LARGE SCALE GENOMIC DNA]</scope>
    <source>
        <strain evidence="1 2">DP07</strain>
    </source>
</reference>
<gene>
    <name evidence="1" type="ORF">GQE99_01080</name>
</gene>
<sequence length="71" mass="7565">MILNGHPVEGEVFHTRHLATGEAFLAAIFATPVAARSGDTVSVPRHGRHVISHSTRFGVNTVFFLTPVGTA</sequence>
<dbReference type="AlphaFoldDB" id="A0A845M1N9"/>
<dbReference type="EMBL" id="WTUX01000002">
    <property type="protein sequence ID" value="MZR11627.1"/>
    <property type="molecule type" value="Genomic_DNA"/>
</dbReference>
<evidence type="ECO:0000313" key="1">
    <source>
        <dbReference type="EMBL" id="MZR11627.1"/>
    </source>
</evidence>
<keyword evidence="2" id="KW-1185">Reference proteome</keyword>
<dbReference type="RefSeq" id="WP_161349737.1">
    <property type="nucleotide sequence ID" value="NZ_WTUX01000002.1"/>
</dbReference>
<comment type="caution">
    <text evidence="1">The sequence shown here is derived from an EMBL/GenBank/DDBJ whole genome shotgun (WGS) entry which is preliminary data.</text>
</comment>
<evidence type="ECO:0000313" key="2">
    <source>
        <dbReference type="Proteomes" id="UP000467322"/>
    </source>
</evidence>
<name>A0A845M1N9_9RHOB</name>
<dbReference type="Proteomes" id="UP000467322">
    <property type="component" value="Unassembled WGS sequence"/>
</dbReference>
<protein>
    <submittedName>
        <fullName evidence="1">Uncharacterized protein</fullName>
    </submittedName>
</protein>
<organism evidence="1 2">
    <name type="scientific">Maritimibacter harenae</name>
    <dbReference type="NCBI Taxonomy" id="2606218"/>
    <lineage>
        <taxon>Bacteria</taxon>
        <taxon>Pseudomonadati</taxon>
        <taxon>Pseudomonadota</taxon>
        <taxon>Alphaproteobacteria</taxon>
        <taxon>Rhodobacterales</taxon>
        <taxon>Roseobacteraceae</taxon>
        <taxon>Maritimibacter</taxon>
    </lineage>
</organism>
<accession>A0A845M1N9</accession>